<gene>
    <name evidence="18" type="ORF">KVT40_001179</name>
</gene>
<feature type="region of interest" description="Disordered" evidence="16">
    <location>
        <begin position="275"/>
        <end position="305"/>
    </location>
</feature>
<comment type="caution">
    <text evidence="18">The sequence shown here is derived from an EMBL/GenBank/DDBJ whole genome shotgun (WGS) entry which is preliminary data.</text>
</comment>
<evidence type="ECO:0000256" key="14">
    <source>
        <dbReference type="ARBA" id="ARBA00023242"/>
    </source>
</evidence>
<evidence type="ECO:0000259" key="17">
    <source>
        <dbReference type="Pfam" id="PF08746"/>
    </source>
</evidence>
<evidence type="ECO:0000256" key="4">
    <source>
        <dbReference type="ARBA" id="ARBA00012483"/>
    </source>
</evidence>
<evidence type="ECO:0000256" key="8">
    <source>
        <dbReference type="ARBA" id="ARBA00022763"/>
    </source>
</evidence>
<dbReference type="AlphaFoldDB" id="A0A8K0PNC8"/>
<evidence type="ECO:0000313" key="18">
    <source>
        <dbReference type="EMBL" id="KAG8632039.1"/>
    </source>
</evidence>
<dbReference type="CDD" id="cd16493">
    <property type="entry name" value="RING-CH-C4HC3_NSE1"/>
    <property type="match status" value="1"/>
</dbReference>
<evidence type="ECO:0000256" key="15">
    <source>
        <dbReference type="RuleBase" id="RU368018"/>
    </source>
</evidence>
<dbReference type="GO" id="GO:0005634">
    <property type="term" value="C:nucleus"/>
    <property type="evidence" value="ECO:0007669"/>
    <property type="project" value="UniProtKB-SubCell"/>
</dbReference>
<keyword evidence="10 15" id="KW-0833">Ubl conjugation pathway</keyword>
<evidence type="ECO:0000256" key="9">
    <source>
        <dbReference type="ARBA" id="ARBA00022771"/>
    </source>
</evidence>
<reference evidence="18" key="1">
    <citation type="submission" date="2021-07" db="EMBL/GenBank/DDBJ databases">
        <title>Elsinoe batatas strain:CRI-CJ2 Genome sequencing and assembly.</title>
        <authorList>
            <person name="Huang L."/>
        </authorList>
    </citation>
    <scope>NUCLEOTIDE SEQUENCE</scope>
    <source>
        <strain evidence="18">CRI-CJ2</strain>
    </source>
</reference>
<keyword evidence="7 15" id="KW-0479">Metal-binding</keyword>
<keyword evidence="6 15" id="KW-0808">Transferase</keyword>
<dbReference type="InterPro" id="IPR011513">
    <property type="entry name" value="Nse1"/>
</dbReference>
<dbReference type="Gene3D" id="3.90.1150.220">
    <property type="match status" value="1"/>
</dbReference>
<evidence type="ECO:0000256" key="3">
    <source>
        <dbReference type="ARBA" id="ARBA00010258"/>
    </source>
</evidence>
<evidence type="ECO:0000256" key="16">
    <source>
        <dbReference type="SAM" id="MobiDB-lite"/>
    </source>
</evidence>
<evidence type="ECO:0000256" key="12">
    <source>
        <dbReference type="ARBA" id="ARBA00023172"/>
    </source>
</evidence>
<comment type="function">
    <text evidence="15">Acts in a DNA repair pathway for removal of UV-induced DNA damage that is distinct from classical nucleotide excision repair and in repair of ionizing radiation damage. Functions in homologous recombination repair of DNA double strand breaks and in recovery of stalled replication forks.</text>
</comment>
<evidence type="ECO:0000256" key="2">
    <source>
        <dbReference type="ARBA" id="ARBA00004123"/>
    </source>
</evidence>
<comment type="subcellular location">
    <subcellularLocation>
        <location evidence="2 15">Nucleus</location>
    </subcellularLocation>
</comment>
<evidence type="ECO:0000256" key="10">
    <source>
        <dbReference type="ARBA" id="ARBA00022786"/>
    </source>
</evidence>
<comment type="catalytic activity">
    <reaction evidence="1 15">
        <text>S-ubiquitinyl-[E2 ubiquitin-conjugating enzyme]-L-cysteine + [acceptor protein]-L-lysine = [E2 ubiquitin-conjugating enzyme]-L-cysteine + N(6)-ubiquitinyl-[acceptor protein]-L-lysine.</text>
        <dbReference type="EC" id="2.3.2.27"/>
    </reaction>
</comment>
<feature type="domain" description="Non-structural maintenance of chromosomes element 1 RING C4HC3-type" evidence="17">
    <location>
        <begin position="216"/>
        <end position="258"/>
    </location>
</feature>
<dbReference type="Pfam" id="PF08746">
    <property type="entry name" value="zf-RING-like"/>
    <property type="match status" value="1"/>
</dbReference>
<comment type="subunit">
    <text evidence="15">Component of the Smc5-Smc6 complex.</text>
</comment>
<dbReference type="GO" id="GO:0061630">
    <property type="term" value="F:ubiquitin protein ligase activity"/>
    <property type="evidence" value="ECO:0007669"/>
    <property type="project" value="UniProtKB-EC"/>
</dbReference>
<dbReference type="GO" id="GO:0008270">
    <property type="term" value="F:zinc ion binding"/>
    <property type="evidence" value="ECO:0007669"/>
    <property type="project" value="UniProtKB-KW"/>
</dbReference>
<evidence type="ECO:0000256" key="5">
    <source>
        <dbReference type="ARBA" id="ARBA00019422"/>
    </source>
</evidence>
<keyword evidence="13 15" id="KW-0234">DNA repair</keyword>
<name>A0A8K0PNC8_9PEZI</name>
<proteinExistence type="inferred from homology"/>
<dbReference type="Gene3D" id="3.30.40.10">
    <property type="entry name" value="Zinc/RING finger domain, C3HC4 (zinc finger)"/>
    <property type="match status" value="1"/>
</dbReference>
<dbReference type="EC" id="2.3.2.27" evidence="4 15"/>
<keyword evidence="9 15" id="KW-0863">Zinc-finger</keyword>
<evidence type="ECO:0000256" key="7">
    <source>
        <dbReference type="ARBA" id="ARBA00022723"/>
    </source>
</evidence>
<keyword evidence="8 15" id="KW-0227">DNA damage</keyword>
<protein>
    <recommendedName>
        <fullName evidence="5 15">Non-structural maintenance of chromosomes element 1 homolog</fullName>
        <ecNumber evidence="4 15">2.3.2.27</ecNumber>
    </recommendedName>
</protein>
<dbReference type="GO" id="GO:0000724">
    <property type="term" value="P:double-strand break repair via homologous recombination"/>
    <property type="evidence" value="ECO:0007669"/>
    <property type="project" value="TreeGrafter"/>
</dbReference>
<keyword evidence="14 15" id="KW-0539">Nucleus</keyword>
<evidence type="ECO:0000313" key="19">
    <source>
        <dbReference type="Proteomes" id="UP000809789"/>
    </source>
</evidence>
<dbReference type="Proteomes" id="UP000809789">
    <property type="component" value="Unassembled WGS sequence"/>
</dbReference>
<dbReference type="InterPro" id="IPR013083">
    <property type="entry name" value="Znf_RING/FYVE/PHD"/>
</dbReference>
<dbReference type="EMBL" id="JAESVG020000001">
    <property type="protein sequence ID" value="KAG8632039.1"/>
    <property type="molecule type" value="Genomic_DNA"/>
</dbReference>
<keyword evidence="11 15" id="KW-0862">Zinc</keyword>
<dbReference type="PANTHER" id="PTHR20973:SF0">
    <property type="entry name" value="NON-STRUCTURAL MAINTENANCE OF CHROMOSOMES ELEMENT 1 HOMOLOG"/>
    <property type="match status" value="1"/>
</dbReference>
<evidence type="ECO:0000256" key="11">
    <source>
        <dbReference type="ARBA" id="ARBA00022833"/>
    </source>
</evidence>
<dbReference type="Pfam" id="PF07574">
    <property type="entry name" value="SMC_Nse1"/>
    <property type="match status" value="1"/>
</dbReference>
<dbReference type="GO" id="GO:0030915">
    <property type="term" value="C:Smc5-Smc6 complex"/>
    <property type="evidence" value="ECO:0007669"/>
    <property type="project" value="UniProtKB-UniRule"/>
</dbReference>
<comment type="similarity">
    <text evidence="3 15">Belongs to the NSE1 family.</text>
</comment>
<organism evidence="18 19">
    <name type="scientific">Elsinoe batatas</name>
    <dbReference type="NCBI Taxonomy" id="2601811"/>
    <lineage>
        <taxon>Eukaryota</taxon>
        <taxon>Fungi</taxon>
        <taxon>Dikarya</taxon>
        <taxon>Ascomycota</taxon>
        <taxon>Pezizomycotina</taxon>
        <taxon>Dothideomycetes</taxon>
        <taxon>Dothideomycetidae</taxon>
        <taxon>Myriangiales</taxon>
        <taxon>Elsinoaceae</taxon>
        <taxon>Elsinoe</taxon>
    </lineage>
</organism>
<accession>A0A8K0PNC8</accession>
<dbReference type="Gene3D" id="1.10.10.10">
    <property type="entry name" value="Winged helix-like DNA-binding domain superfamily/Winged helix DNA-binding domain"/>
    <property type="match status" value="1"/>
</dbReference>
<keyword evidence="12 15" id="KW-0233">DNA recombination</keyword>
<dbReference type="InterPro" id="IPR036388">
    <property type="entry name" value="WH-like_DNA-bd_sf"/>
</dbReference>
<sequence length="305" mass="34255">MEEYNNTHRALLQVFMARGTLTYETTKPILASILTAADPSRETMPNDVTQQDFTSYIHTLNNAISPFDLEIRSSIPQSPTLDPDTPAPDRTYALVNMTSDPITQLATTHSADEIAFLKRVLDHMFESNTRKSEVFAILSRTALTLHKPPATQEEARTSSSFTQKDAEKTLEALHDEGWLERSQKGYYRLSARALMELRNWLVETYNDDEEERVRLCHGCREIVIVGQRCANWDCGVRVHDFCARNMLRAAGGQRCPGCKTAWTGETLVGEKAAKHYGRPSGVGQGRRSSGAVTNRVVDDDDEEDE</sequence>
<evidence type="ECO:0000256" key="6">
    <source>
        <dbReference type="ARBA" id="ARBA00022679"/>
    </source>
</evidence>
<evidence type="ECO:0000256" key="13">
    <source>
        <dbReference type="ARBA" id="ARBA00023204"/>
    </source>
</evidence>
<keyword evidence="19" id="KW-1185">Reference proteome</keyword>
<evidence type="ECO:0000256" key="1">
    <source>
        <dbReference type="ARBA" id="ARBA00000900"/>
    </source>
</evidence>
<dbReference type="InterPro" id="IPR014857">
    <property type="entry name" value="Nse1_RING_C4HC3-type"/>
</dbReference>
<dbReference type="OrthoDB" id="185455at2759"/>
<dbReference type="PANTHER" id="PTHR20973">
    <property type="entry name" value="NON-SMC ELEMENT 1-RELATED"/>
    <property type="match status" value="1"/>
</dbReference>